<evidence type="ECO:0000313" key="4">
    <source>
        <dbReference type="Proteomes" id="UP000012062"/>
    </source>
</evidence>
<reference evidence="3 4" key="1">
    <citation type="submission" date="2013-02" db="EMBL/GenBank/DDBJ databases">
        <authorList>
            <person name="Genoscope - CEA"/>
        </authorList>
    </citation>
    <scope>NUCLEOTIDE SEQUENCE [LARGE SCALE GENOMIC DNA]</scope>
    <source>
        <strain evidence="3 4">STM 2683</strain>
    </source>
</reference>
<accession>M5EZA0</accession>
<name>M5EZA0_9HYPH</name>
<keyword evidence="2" id="KW-0732">Signal</keyword>
<evidence type="ECO:0000313" key="3">
    <source>
        <dbReference type="EMBL" id="CCV09522.1"/>
    </source>
</evidence>
<dbReference type="AlphaFoldDB" id="M5EZA0"/>
<feature type="chain" id="PRO_5004066487" description="Type II secretion system protein GspC N-terminal domain-containing protein" evidence="2">
    <location>
        <begin position="26"/>
        <end position="183"/>
    </location>
</feature>
<gene>
    <name evidence="3" type="ORF">MESS2_p40006</name>
</gene>
<dbReference type="RefSeq" id="WP_008878370.1">
    <property type="nucleotide sequence ID" value="NZ_CAUM01000186.1"/>
</dbReference>
<organism evidence="3 4">
    <name type="scientific">Mesorhizobium metallidurans STM 2683</name>
    <dbReference type="NCBI Taxonomy" id="1297569"/>
    <lineage>
        <taxon>Bacteria</taxon>
        <taxon>Pseudomonadati</taxon>
        <taxon>Pseudomonadota</taxon>
        <taxon>Alphaproteobacteria</taxon>
        <taxon>Hyphomicrobiales</taxon>
        <taxon>Phyllobacteriaceae</taxon>
        <taxon>Mesorhizobium</taxon>
    </lineage>
</organism>
<proteinExistence type="predicted"/>
<sequence length="183" mass="19150">MTGKFAALTLAAMIAGLVAVNVALYDTPVDIAPIASKKGRDGGLAPGPAGSLQLPDAGDFSETFERPLFSPTRRKFVPEPVTPHPVEVAAAPVEQQPVPPPQNAAPAVAPTLLGISIHRGAAKALLRIAGSDTALWYGKDEIVDGWKVSTIDKDQAALERDGRVARIPLYPSSRQTLAESVGQ</sequence>
<evidence type="ECO:0000256" key="1">
    <source>
        <dbReference type="SAM" id="MobiDB-lite"/>
    </source>
</evidence>
<evidence type="ECO:0000256" key="2">
    <source>
        <dbReference type="SAM" id="SignalP"/>
    </source>
</evidence>
<dbReference type="EMBL" id="CAUM01000186">
    <property type="protein sequence ID" value="CCV09522.1"/>
    <property type="molecule type" value="Genomic_DNA"/>
</dbReference>
<comment type="caution">
    <text evidence="3">The sequence shown here is derived from an EMBL/GenBank/DDBJ whole genome shotgun (WGS) entry which is preliminary data.</text>
</comment>
<evidence type="ECO:0008006" key="5">
    <source>
        <dbReference type="Google" id="ProtNLM"/>
    </source>
</evidence>
<dbReference type="STRING" id="1297569.MESS2_p40006"/>
<protein>
    <recommendedName>
        <fullName evidence="5">Type II secretion system protein GspC N-terminal domain-containing protein</fullName>
    </recommendedName>
</protein>
<keyword evidence="4" id="KW-1185">Reference proteome</keyword>
<dbReference type="OrthoDB" id="8086551at2"/>
<dbReference type="Proteomes" id="UP000012062">
    <property type="component" value="Unassembled WGS sequence"/>
</dbReference>
<feature type="region of interest" description="Disordered" evidence="1">
    <location>
        <begin position="38"/>
        <end position="57"/>
    </location>
</feature>
<feature type="signal peptide" evidence="2">
    <location>
        <begin position="1"/>
        <end position="25"/>
    </location>
</feature>